<accession>A0A0G1CM80</accession>
<reference evidence="1 2" key="1">
    <citation type="journal article" date="2015" name="Nature">
        <title>rRNA introns, odd ribosomes, and small enigmatic genomes across a large radiation of phyla.</title>
        <authorList>
            <person name="Brown C.T."/>
            <person name="Hug L.A."/>
            <person name="Thomas B.C."/>
            <person name="Sharon I."/>
            <person name="Castelle C.J."/>
            <person name="Singh A."/>
            <person name="Wilkins M.J."/>
            <person name="Williams K.H."/>
            <person name="Banfield J.F."/>
        </authorList>
    </citation>
    <scope>NUCLEOTIDE SEQUENCE [LARGE SCALE GENOMIC DNA]</scope>
</reference>
<dbReference type="EMBL" id="LCFD01000008">
    <property type="protein sequence ID" value="KKS86604.1"/>
    <property type="molecule type" value="Genomic_DNA"/>
</dbReference>
<name>A0A0G1CM80_9BACT</name>
<sequence length="140" mass="15956">MPIKNILVDPRVRHGGKETSPPYNQSARVDGFLHAIFKIYTDPSMELSARLSQLDALGKQLFNELQPHVIGILMPTPGNEGIFETPPLQEDGILITRLPEAIERIPDAERDIVQLWEIDEASRRLHFFSVRKCMFPKPRS</sequence>
<organism evidence="1 2">
    <name type="scientific">Candidatus Gottesmanbacteria bacterium GW2011_GWB1_43_11</name>
    <dbReference type="NCBI Taxonomy" id="1618446"/>
    <lineage>
        <taxon>Bacteria</taxon>
        <taxon>Candidatus Gottesmaniibacteriota</taxon>
    </lineage>
</organism>
<comment type="caution">
    <text evidence="1">The sequence shown here is derived from an EMBL/GenBank/DDBJ whole genome shotgun (WGS) entry which is preliminary data.</text>
</comment>
<gene>
    <name evidence="1" type="ORF">UV61_C0008G0057</name>
</gene>
<evidence type="ECO:0000313" key="1">
    <source>
        <dbReference type="EMBL" id="KKS86604.1"/>
    </source>
</evidence>
<dbReference type="AlphaFoldDB" id="A0A0G1CM80"/>
<evidence type="ECO:0000313" key="2">
    <source>
        <dbReference type="Proteomes" id="UP000034050"/>
    </source>
</evidence>
<proteinExistence type="predicted"/>
<dbReference type="STRING" id="1618446.UV61_C0008G0057"/>
<protein>
    <submittedName>
        <fullName evidence="1">Uncharacterized protein</fullName>
    </submittedName>
</protein>
<dbReference type="Proteomes" id="UP000034050">
    <property type="component" value="Unassembled WGS sequence"/>
</dbReference>